<name>A0A4V5NFT5_9PEZI</name>
<gene>
    <name evidence="3" type="ORF">B0A49_09565</name>
</gene>
<feature type="region of interest" description="Disordered" evidence="2">
    <location>
        <begin position="92"/>
        <end position="134"/>
    </location>
</feature>
<evidence type="ECO:0000256" key="1">
    <source>
        <dbReference type="SAM" id="Coils"/>
    </source>
</evidence>
<keyword evidence="1" id="KW-0175">Coiled coil</keyword>
<reference evidence="3 4" key="1">
    <citation type="submission" date="2017-03" db="EMBL/GenBank/DDBJ databases">
        <title>Genomes of endolithic fungi from Antarctica.</title>
        <authorList>
            <person name="Coleine C."/>
            <person name="Masonjones S."/>
            <person name="Stajich J.E."/>
        </authorList>
    </citation>
    <scope>NUCLEOTIDE SEQUENCE [LARGE SCALE GENOMIC DNA]</scope>
    <source>
        <strain evidence="3 4">CCFEE 5187</strain>
    </source>
</reference>
<evidence type="ECO:0000313" key="4">
    <source>
        <dbReference type="Proteomes" id="UP000308768"/>
    </source>
</evidence>
<organism evidence="3 4">
    <name type="scientific">Cryomyces minteri</name>
    <dbReference type="NCBI Taxonomy" id="331657"/>
    <lineage>
        <taxon>Eukaryota</taxon>
        <taxon>Fungi</taxon>
        <taxon>Dikarya</taxon>
        <taxon>Ascomycota</taxon>
        <taxon>Pezizomycotina</taxon>
        <taxon>Dothideomycetes</taxon>
        <taxon>Dothideomycetes incertae sedis</taxon>
        <taxon>Cryomyces</taxon>
    </lineage>
</organism>
<proteinExistence type="predicted"/>
<evidence type="ECO:0000256" key="2">
    <source>
        <dbReference type="SAM" id="MobiDB-lite"/>
    </source>
</evidence>
<comment type="caution">
    <text evidence="3">The sequence shown here is derived from an EMBL/GenBank/DDBJ whole genome shotgun (WGS) entry which is preliminary data.</text>
</comment>
<evidence type="ECO:0000313" key="3">
    <source>
        <dbReference type="EMBL" id="TKA64009.1"/>
    </source>
</evidence>
<protein>
    <submittedName>
        <fullName evidence="3">Uncharacterized protein</fullName>
    </submittedName>
</protein>
<dbReference type="EMBL" id="NAJN01001324">
    <property type="protein sequence ID" value="TKA64009.1"/>
    <property type="molecule type" value="Genomic_DNA"/>
</dbReference>
<dbReference type="AlphaFoldDB" id="A0A4V5NFT5"/>
<feature type="coiled-coil region" evidence="1">
    <location>
        <begin position="50"/>
        <end position="84"/>
    </location>
</feature>
<dbReference type="Proteomes" id="UP000308768">
    <property type="component" value="Unassembled WGS sequence"/>
</dbReference>
<accession>A0A4V5NFT5</accession>
<feature type="compositionally biased region" description="Low complexity" evidence="2">
    <location>
        <begin position="97"/>
        <end position="134"/>
    </location>
</feature>
<keyword evidence="4" id="KW-1185">Reference proteome</keyword>
<sequence length="184" mass="19611">MDRTSSQPLLPTLLKNAKKKAPEPANVDAAGVFSILKGIDEKCNTMAQALGRAEIALERAETRADKAEGKMILLEKQIESLMEVIKKQHHEQSQTYASIAGSVSPPPSAASTRSMPSTTAMSAGSVSSNSSASQQSPLALLPSLSLDLSRVRVSTPSTSDLRARHNEAFSRHEDTKAIVCEGII</sequence>